<sequence length="125" mass="14095">MKLLIDFDVVIYGMDAYGRVQGHIEIERMPSAGEEIAFLGEGKVLPSHLADRIRPEYVRDMKRALAGLRDDFNSRLKVTHVVGDPGQPSIMLETVCMDSEKDAKDLHQWLSSNTALDVLAWKELL</sequence>
<comment type="caution">
    <text evidence="1">The sequence shown here is derived from an EMBL/GenBank/DDBJ whole genome shotgun (WGS) entry which is preliminary data.</text>
</comment>
<dbReference type="EMBL" id="JASGBI010000001">
    <property type="protein sequence ID" value="MDI9239904.1"/>
    <property type="molecule type" value="Genomic_DNA"/>
</dbReference>
<keyword evidence="2" id="KW-1185">Reference proteome</keyword>
<name>A0ABT6XIC7_9GAMM</name>
<proteinExistence type="predicted"/>
<reference evidence="1 2" key="1">
    <citation type="submission" date="2023-05" db="EMBL/GenBank/DDBJ databases">
        <title>Lysobacter sp. strain LF1 Genome sequencing and assembly.</title>
        <authorList>
            <person name="Jung Y."/>
        </authorList>
    </citation>
    <scope>NUCLEOTIDE SEQUENCE [LARGE SCALE GENOMIC DNA]</scope>
    <source>
        <strain evidence="1 2">LF1</strain>
    </source>
</reference>
<gene>
    <name evidence="1" type="ORF">QLQ15_13410</name>
</gene>
<protein>
    <submittedName>
        <fullName evidence="1">Uncharacterized protein</fullName>
    </submittedName>
</protein>
<dbReference type="RefSeq" id="WP_283213267.1">
    <property type="nucleotide sequence ID" value="NZ_JASGBI010000001.1"/>
</dbReference>
<evidence type="ECO:0000313" key="2">
    <source>
        <dbReference type="Proteomes" id="UP001321580"/>
    </source>
</evidence>
<organism evidence="1 2">
    <name type="scientific">Lysobacter stagni</name>
    <dbReference type="NCBI Taxonomy" id="3045172"/>
    <lineage>
        <taxon>Bacteria</taxon>
        <taxon>Pseudomonadati</taxon>
        <taxon>Pseudomonadota</taxon>
        <taxon>Gammaproteobacteria</taxon>
        <taxon>Lysobacterales</taxon>
        <taxon>Lysobacteraceae</taxon>
        <taxon>Lysobacter</taxon>
    </lineage>
</organism>
<dbReference type="Proteomes" id="UP001321580">
    <property type="component" value="Unassembled WGS sequence"/>
</dbReference>
<evidence type="ECO:0000313" key="1">
    <source>
        <dbReference type="EMBL" id="MDI9239904.1"/>
    </source>
</evidence>
<accession>A0ABT6XIC7</accession>